<feature type="non-terminal residue" evidence="2">
    <location>
        <position position="1"/>
    </location>
</feature>
<sequence>KTIADDKGATSSQPPSQLSHQNNYHWNSFLPSMDENNDDYESDKLSDNDDTTYQVPVSSIRKRKNQGDQSNTKDDDFDNTSTPNP</sequence>
<protein>
    <submittedName>
        <fullName evidence="2">3746_t:CDS:1</fullName>
    </submittedName>
</protein>
<gene>
    <name evidence="2" type="ORF">AGERDE_LOCUS12270</name>
</gene>
<keyword evidence="3" id="KW-1185">Reference proteome</keyword>
<feature type="region of interest" description="Disordered" evidence="1">
    <location>
        <begin position="1"/>
        <end position="85"/>
    </location>
</feature>
<evidence type="ECO:0000313" key="2">
    <source>
        <dbReference type="EMBL" id="CAG8671333.1"/>
    </source>
</evidence>
<comment type="caution">
    <text evidence="2">The sequence shown here is derived from an EMBL/GenBank/DDBJ whole genome shotgun (WGS) entry which is preliminary data.</text>
</comment>
<evidence type="ECO:0000313" key="3">
    <source>
        <dbReference type="Proteomes" id="UP000789831"/>
    </source>
</evidence>
<evidence type="ECO:0000256" key="1">
    <source>
        <dbReference type="SAM" id="MobiDB-lite"/>
    </source>
</evidence>
<organism evidence="2 3">
    <name type="scientific">Ambispora gerdemannii</name>
    <dbReference type="NCBI Taxonomy" id="144530"/>
    <lineage>
        <taxon>Eukaryota</taxon>
        <taxon>Fungi</taxon>
        <taxon>Fungi incertae sedis</taxon>
        <taxon>Mucoromycota</taxon>
        <taxon>Glomeromycotina</taxon>
        <taxon>Glomeromycetes</taxon>
        <taxon>Archaeosporales</taxon>
        <taxon>Ambisporaceae</taxon>
        <taxon>Ambispora</taxon>
    </lineage>
</organism>
<dbReference type="EMBL" id="CAJVPL010007776">
    <property type="protein sequence ID" value="CAG8671333.1"/>
    <property type="molecule type" value="Genomic_DNA"/>
</dbReference>
<accession>A0A9N9EE91</accession>
<name>A0A9N9EE91_9GLOM</name>
<proteinExistence type="predicted"/>
<dbReference type="Proteomes" id="UP000789831">
    <property type="component" value="Unassembled WGS sequence"/>
</dbReference>
<dbReference type="AlphaFoldDB" id="A0A9N9EE91"/>
<reference evidence="2" key="1">
    <citation type="submission" date="2021-06" db="EMBL/GenBank/DDBJ databases">
        <authorList>
            <person name="Kallberg Y."/>
            <person name="Tangrot J."/>
            <person name="Rosling A."/>
        </authorList>
    </citation>
    <scope>NUCLEOTIDE SEQUENCE</scope>
    <source>
        <strain evidence="2">MT106</strain>
    </source>
</reference>
<feature type="compositionally biased region" description="Polar residues" evidence="1">
    <location>
        <begin position="9"/>
        <end position="30"/>
    </location>
</feature>